<dbReference type="Proteomes" id="UP000250079">
    <property type="component" value="Chromosome"/>
</dbReference>
<dbReference type="GO" id="GO:0046872">
    <property type="term" value="F:metal ion binding"/>
    <property type="evidence" value="ECO:0007669"/>
    <property type="project" value="UniProtKB-KW"/>
</dbReference>
<dbReference type="EC" id="3.4.11.-" evidence="7"/>
<keyword evidence="2 7" id="KW-0031">Aminopeptidase</keyword>
<keyword evidence="4" id="KW-0479">Metal-binding</keyword>
<proteinExistence type="inferred from homology"/>
<comment type="similarity">
    <text evidence="1">Belongs to the peptidase M42 family.</text>
</comment>
<evidence type="ECO:0000256" key="6">
    <source>
        <dbReference type="SAM" id="MobiDB-lite"/>
    </source>
</evidence>
<dbReference type="SUPFAM" id="SSF53187">
    <property type="entry name" value="Zn-dependent exopeptidases"/>
    <property type="match status" value="1"/>
</dbReference>
<evidence type="ECO:0000256" key="1">
    <source>
        <dbReference type="ARBA" id="ARBA00006272"/>
    </source>
</evidence>
<reference evidence="7 8" key="1">
    <citation type="submission" date="2016-12" db="EMBL/GenBank/DDBJ databases">
        <authorList>
            <person name="Song W.-J."/>
            <person name="Kurnit D.M."/>
        </authorList>
    </citation>
    <scope>NUCLEOTIDE SEQUENCE [LARGE SCALE GENOMIC DNA]</scope>
    <source>
        <strain evidence="7 8">IMCC3135</strain>
    </source>
</reference>
<dbReference type="GO" id="GO:0006508">
    <property type="term" value="P:proteolysis"/>
    <property type="evidence" value="ECO:0007669"/>
    <property type="project" value="UniProtKB-KW"/>
</dbReference>
<keyword evidence="8" id="KW-1185">Reference proteome</keyword>
<evidence type="ECO:0000313" key="8">
    <source>
        <dbReference type="Proteomes" id="UP000250079"/>
    </source>
</evidence>
<keyword evidence="3" id="KW-0645">Protease</keyword>
<dbReference type="PANTHER" id="PTHR32481:SF0">
    <property type="entry name" value="AMINOPEPTIDASE YPDE-RELATED"/>
    <property type="match status" value="1"/>
</dbReference>
<dbReference type="InterPro" id="IPR051464">
    <property type="entry name" value="Peptidase_M42_aminopept"/>
</dbReference>
<evidence type="ECO:0000256" key="4">
    <source>
        <dbReference type="ARBA" id="ARBA00022723"/>
    </source>
</evidence>
<dbReference type="Gene3D" id="2.40.30.40">
    <property type="entry name" value="Peptidase M42, domain 2"/>
    <property type="match status" value="1"/>
</dbReference>
<dbReference type="OrthoDB" id="9772053at2"/>
<feature type="compositionally biased region" description="Polar residues" evidence="6">
    <location>
        <begin position="397"/>
        <end position="413"/>
    </location>
</feature>
<dbReference type="InterPro" id="IPR023367">
    <property type="entry name" value="Peptidase_M42_dom2"/>
</dbReference>
<dbReference type="Gene3D" id="3.40.630.10">
    <property type="entry name" value="Zn peptidases"/>
    <property type="match status" value="1"/>
</dbReference>
<keyword evidence="5 7" id="KW-0378">Hydrolase</keyword>
<evidence type="ECO:0000256" key="2">
    <source>
        <dbReference type="ARBA" id="ARBA00022438"/>
    </source>
</evidence>
<sequence length="419" mass="45706">MSIVKPWTSPMPEEQFGLMRDIISAPSPVGFESAMTLGVLKPYFDGFMPDSWGMHKYVGNASVVWDSHPGEDKRFSIMLVGHADKIRLQIRKISSDGKIWINSDSFLPNTLVGHEVTVFSEEPDEPGQYRSLKGGTIEALGAIHFVNSDLSSGRKGIRPNSLYLDLQMHGRHRSEQVKRLGLRPGDPILLDRPIKQGFSPDTFTGAYLDNGLGCFITAEVARLVVEAGGTHNVRCLYAIASHEEIGRFGSRVLAGELKPDVLIAVDVNHDYVAAPGISNRKMQPLEMGKGFTLSTGSIVSEQLNVRIRQTAKKFDIPFQIDVTGRDTGTDGMASVFAGVDSAATSIGLPIRNMHTISESGHTGDVLAAVHVLKETILGMDTEDELRSVFRESHPRLDQTTSMTHQGPATSTGHKTSDSI</sequence>
<gene>
    <name evidence="7" type="primary">ysdC_1</name>
    <name evidence="7" type="ORF">IMCC3135_15200</name>
</gene>
<dbReference type="EMBL" id="CP018632">
    <property type="protein sequence ID" value="ASJ73124.1"/>
    <property type="molecule type" value="Genomic_DNA"/>
</dbReference>
<name>A0A2Z2P0S9_9GAMM</name>
<dbReference type="PANTHER" id="PTHR32481">
    <property type="entry name" value="AMINOPEPTIDASE"/>
    <property type="match status" value="1"/>
</dbReference>
<organism evidence="7 8">
    <name type="scientific">Granulosicoccus antarcticus IMCC3135</name>
    <dbReference type="NCBI Taxonomy" id="1192854"/>
    <lineage>
        <taxon>Bacteria</taxon>
        <taxon>Pseudomonadati</taxon>
        <taxon>Pseudomonadota</taxon>
        <taxon>Gammaproteobacteria</taxon>
        <taxon>Chromatiales</taxon>
        <taxon>Granulosicoccaceae</taxon>
        <taxon>Granulosicoccus</taxon>
    </lineage>
</organism>
<evidence type="ECO:0000256" key="3">
    <source>
        <dbReference type="ARBA" id="ARBA00022670"/>
    </source>
</evidence>
<dbReference type="AlphaFoldDB" id="A0A2Z2P0S9"/>
<dbReference type="KEGG" id="gai:IMCC3135_15200"/>
<dbReference type="InterPro" id="IPR008007">
    <property type="entry name" value="Peptidase_M42"/>
</dbReference>
<evidence type="ECO:0000313" key="7">
    <source>
        <dbReference type="EMBL" id="ASJ73124.1"/>
    </source>
</evidence>
<dbReference type="Pfam" id="PF05343">
    <property type="entry name" value="Peptidase_M42"/>
    <property type="match status" value="1"/>
</dbReference>
<dbReference type="RefSeq" id="WP_088918363.1">
    <property type="nucleotide sequence ID" value="NZ_CP018632.1"/>
</dbReference>
<feature type="region of interest" description="Disordered" evidence="6">
    <location>
        <begin position="394"/>
        <end position="419"/>
    </location>
</feature>
<evidence type="ECO:0000256" key="5">
    <source>
        <dbReference type="ARBA" id="ARBA00022801"/>
    </source>
</evidence>
<dbReference type="GO" id="GO:0004177">
    <property type="term" value="F:aminopeptidase activity"/>
    <property type="evidence" value="ECO:0007669"/>
    <property type="project" value="UniProtKB-KW"/>
</dbReference>
<accession>A0A2Z2P0S9</accession>
<protein>
    <submittedName>
        <fullName evidence="7">Aminopeptidase YsdC</fullName>
        <ecNumber evidence="7">3.4.11.-</ecNumber>
    </submittedName>
</protein>